<sequence length="218" mass="23229">MTKGFIFVLALLTAIPASAESAFNYSGVSAGIGFVTLGIEDSDQELNARSLGVSLSNELSNQFVAGLGVNHLVVDDILYDDGIYFDTTGTQTTFNITFGRYFVVNPLFDITVSGTIGFSKYESDTLLTDINGNSLYVEDSGTDSSVGGRIGARMLLSEAGNFEVSPSLTYITNEGESDTVLGAEFALNLTPKANIGLSFNTSTKEDQTSFGVFGKLYF</sequence>
<evidence type="ECO:0000313" key="5">
    <source>
        <dbReference type="Proteomes" id="UP001481413"/>
    </source>
</evidence>
<organism evidence="4 5">
    <name type="scientific">Thalassolituus maritimus</name>
    <dbReference type="NCBI Taxonomy" id="484498"/>
    <lineage>
        <taxon>Bacteria</taxon>
        <taxon>Pseudomonadati</taxon>
        <taxon>Pseudomonadota</taxon>
        <taxon>Gammaproteobacteria</taxon>
        <taxon>Oceanospirillales</taxon>
        <taxon>Oceanospirillaceae</taxon>
        <taxon>Thalassolituus</taxon>
    </lineage>
</organism>
<feature type="chain" id="PRO_5045479464" description="Outer membrane protein beta-barrel domain-containing protein" evidence="2">
    <location>
        <begin position="20"/>
        <end position="218"/>
    </location>
</feature>
<dbReference type="Proteomes" id="UP001481413">
    <property type="component" value="Unassembled WGS sequence"/>
</dbReference>
<feature type="signal peptide" evidence="2">
    <location>
        <begin position="1"/>
        <end position="19"/>
    </location>
</feature>
<accession>A0ABQ0A0B0</accession>
<keyword evidence="5" id="KW-1185">Reference proteome</keyword>
<feature type="domain" description="Outer membrane protein beta-barrel" evidence="3">
    <location>
        <begin position="5"/>
        <end position="173"/>
    </location>
</feature>
<dbReference type="InterPro" id="IPR027385">
    <property type="entry name" value="Beta-barrel_OMP"/>
</dbReference>
<reference evidence="4 5" key="1">
    <citation type="submission" date="2024-04" db="EMBL/GenBank/DDBJ databases">
        <title>Draft genome sequence of Thalassolituus maritimus NBRC 116585.</title>
        <authorList>
            <person name="Miyakawa T."/>
            <person name="Kusuya Y."/>
            <person name="Miura T."/>
        </authorList>
    </citation>
    <scope>NUCLEOTIDE SEQUENCE [LARGE SCALE GENOMIC DNA]</scope>
    <source>
        <strain evidence="4 5">5NW40-0001</strain>
    </source>
</reference>
<name>A0ABQ0A0B0_9GAMM</name>
<proteinExistence type="predicted"/>
<keyword evidence="1 2" id="KW-0732">Signal</keyword>
<evidence type="ECO:0000256" key="2">
    <source>
        <dbReference type="SAM" id="SignalP"/>
    </source>
</evidence>
<protein>
    <recommendedName>
        <fullName evidence="3">Outer membrane protein beta-barrel domain-containing protein</fullName>
    </recommendedName>
</protein>
<dbReference type="EMBL" id="BAABWH010000005">
    <property type="protein sequence ID" value="GAA6145842.1"/>
    <property type="molecule type" value="Genomic_DNA"/>
</dbReference>
<dbReference type="Pfam" id="PF13505">
    <property type="entry name" value="OMP_b-brl"/>
    <property type="match status" value="1"/>
</dbReference>
<evidence type="ECO:0000313" key="4">
    <source>
        <dbReference type="EMBL" id="GAA6145842.1"/>
    </source>
</evidence>
<evidence type="ECO:0000259" key="3">
    <source>
        <dbReference type="Pfam" id="PF13505"/>
    </source>
</evidence>
<gene>
    <name evidence="4" type="ORF">NBRC116585_19600</name>
</gene>
<evidence type="ECO:0000256" key="1">
    <source>
        <dbReference type="ARBA" id="ARBA00022729"/>
    </source>
</evidence>
<dbReference type="RefSeq" id="WP_353294946.1">
    <property type="nucleotide sequence ID" value="NZ_BAABWH010000005.1"/>
</dbReference>
<comment type="caution">
    <text evidence="4">The sequence shown here is derived from an EMBL/GenBank/DDBJ whole genome shotgun (WGS) entry which is preliminary data.</text>
</comment>